<dbReference type="Pfam" id="PF12974">
    <property type="entry name" value="Phosphonate-bd"/>
    <property type="match status" value="1"/>
</dbReference>
<dbReference type="Proteomes" id="UP000054683">
    <property type="component" value="Unassembled WGS sequence"/>
</dbReference>
<sequence length="270" mass="28968">MNWVAALPMYNVTPALAGDWRVLLDHVHRRLRPWLDARGDTLALVDPETSLHDFWLRNDLLLSQTCGYPLVKALAGRVQLVTTPVFTVDGCADGDYHSVLVARAAANVTSLAQCRGHRAAYNTSDSNSGMNLLRSAVAPLAGGRPFFASVIETGGHLASLQALQDNRADVAAIDCVSFAFVLDHLPHLARGLVEIGTTQSAPGLPLIASKRVPAEGIEALVSALADAVAHDRPLAKRLKLDGFARRPLNGYGSILDIETDAVKRGYPRLA</sequence>
<organism evidence="1 2">
    <name type="scientific">Caballeronia udeis</name>
    <dbReference type="NCBI Taxonomy" id="1232866"/>
    <lineage>
        <taxon>Bacteria</taxon>
        <taxon>Pseudomonadati</taxon>
        <taxon>Pseudomonadota</taxon>
        <taxon>Betaproteobacteria</taxon>
        <taxon>Burkholderiales</taxon>
        <taxon>Burkholderiaceae</taxon>
        <taxon>Caballeronia</taxon>
    </lineage>
</organism>
<dbReference type="PANTHER" id="PTHR35841:SF1">
    <property type="entry name" value="PHOSPHONATES-BINDING PERIPLASMIC PROTEIN"/>
    <property type="match status" value="1"/>
</dbReference>
<dbReference type="PANTHER" id="PTHR35841">
    <property type="entry name" value="PHOSPHONATES-BINDING PERIPLASMIC PROTEIN"/>
    <property type="match status" value="1"/>
</dbReference>
<dbReference type="Gene3D" id="3.40.190.10">
    <property type="entry name" value="Periplasmic binding protein-like II"/>
    <property type="match status" value="1"/>
</dbReference>
<reference evidence="1 2" key="1">
    <citation type="submission" date="2016-01" db="EMBL/GenBank/DDBJ databases">
        <authorList>
            <person name="Oliw E.H."/>
        </authorList>
    </citation>
    <scope>NUCLEOTIDE SEQUENCE [LARGE SCALE GENOMIC DNA]</scope>
    <source>
        <strain evidence="1">LMG 27134</strain>
    </source>
</reference>
<dbReference type="OrthoDB" id="5599602at2"/>
<dbReference type="RefSeq" id="WP_062088547.1">
    <property type="nucleotide sequence ID" value="NZ_FCOK02000031.1"/>
</dbReference>
<evidence type="ECO:0000313" key="2">
    <source>
        <dbReference type="Proteomes" id="UP000054683"/>
    </source>
</evidence>
<gene>
    <name evidence="1" type="ORF">AWB69_04464</name>
</gene>
<dbReference type="SUPFAM" id="SSF53850">
    <property type="entry name" value="Periplasmic binding protein-like II"/>
    <property type="match status" value="1"/>
</dbReference>
<proteinExistence type="predicted"/>
<dbReference type="EMBL" id="FCOK02000031">
    <property type="protein sequence ID" value="SAL44115.1"/>
    <property type="molecule type" value="Genomic_DNA"/>
</dbReference>
<accession>A0A158HID1</accession>
<dbReference type="AlphaFoldDB" id="A0A158HID1"/>
<protein>
    <submittedName>
        <fullName evidence="1">Phosphate/phosphonate ABC transporter substrate-binding protein</fullName>
    </submittedName>
</protein>
<name>A0A158HID1_9BURK</name>
<evidence type="ECO:0000313" key="1">
    <source>
        <dbReference type="EMBL" id="SAL44115.1"/>
    </source>
</evidence>